<dbReference type="Gene3D" id="2.130.10.10">
    <property type="entry name" value="YVTN repeat-like/Quinoprotein amine dehydrogenase"/>
    <property type="match status" value="1"/>
</dbReference>
<accession>A0A8T0F060</accession>
<comment type="similarity">
    <text evidence="1">Belongs to the WD repeat THOC6 family.</text>
</comment>
<dbReference type="PANTHER" id="PTHR44411">
    <property type="entry name" value="THO COMPLEX SUBUNIT 6 HOMOLOG"/>
    <property type="match status" value="1"/>
</dbReference>
<dbReference type="PROSITE" id="PS50294">
    <property type="entry name" value="WD_REPEATS_REGION"/>
    <property type="match status" value="1"/>
</dbReference>
<dbReference type="InterPro" id="IPR042626">
    <property type="entry name" value="THOC6"/>
</dbReference>
<dbReference type="GO" id="GO:0000347">
    <property type="term" value="C:THO complex"/>
    <property type="evidence" value="ECO:0007669"/>
    <property type="project" value="TreeGrafter"/>
</dbReference>
<dbReference type="EMBL" id="JABXBU010001863">
    <property type="protein sequence ID" value="KAF8783361.1"/>
    <property type="molecule type" value="Genomic_DNA"/>
</dbReference>
<dbReference type="GO" id="GO:0000346">
    <property type="term" value="C:transcription export complex"/>
    <property type="evidence" value="ECO:0007669"/>
    <property type="project" value="TreeGrafter"/>
</dbReference>
<dbReference type="InterPro" id="IPR015943">
    <property type="entry name" value="WD40/YVTN_repeat-like_dom_sf"/>
</dbReference>
<sequence>MNKLKQYYTTVYAIAYSSCAHTGPIYSMLSTKQLVISGGVGELKLWRWSDLKRKEAKLLWTFFIPQGESLTKPEINSMVLSEKENKGILYAGCGDNKVYCLDIEKKSLLFILEGHTDYIHCVDLGHSSQECVTGSEDGTVRIWDNRKGGSAIHILEPYKHQIANRPEFGKWIGCLALDSSDDWLVCGGGPHLCMGHLRSLAPSTQLLKPQVTSNVVTFHEVCGGGPHLCMWHLRSLAPSTQLLKPQVTSNVVTFHEDMIISGGSEPFVSHWSLDGKLQTEVPTSASSVFCLGINSSSTQQVLATGGSSYKIDLCTDFRYKDFSLCFCDP</sequence>
<reference evidence="4" key="1">
    <citation type="journal article" date="2020" name="bioRxiv">
        <title>Chromosome-level reference genome of the European wasp spider Argiope bruennichi: a resource for studies on range expansion and evolutionary adaptation.</title>
        <authorList>
            <person name="Sheffer M.M."/>
            <person name="Hoppe A."/>
            <person name="Krehenwinkel H."/>
            <person name="Uhl G."/>
            <person name="Kuss A.W."/>
            <person name="Jensen L."/>
            <person name="Jensen C."/>
            <person name="Gillespie R.G."/>
            <person name="Hoff K.J."/>
            <person name="Prost S."/>
        </authorList>
    </citation>
    <scope>NUCLEOTIDE SEQUENCE</scope>
</reference>
<dbReference type="Proteomes" id="UP000807504">
    <property type="component" value="Unassembled WGS sequence"/>
</dbReference>
<organism evidence="4 5">
    <name type="scientific">Argiope bruennichi</name>
    <name type="common">Wasp spider</name>
    <name type="synonym">Aranea bruennichi</name>
    <dbReference type="NCBI Taxonomy" id="94029"/>
    <lineage>
        <taxon>Eukaryota</taxon>
        <taxon>Metazoa</taxon>
        <taxon>Ecdysozoa</taxon>
        <taxon>Arthropoda</taxon>
        <taxon>Chelicerata</taxon>
        <taxon>Arachnida</taxon>
        <taxon>Araneae</taxon>
        <taxon>Araneomorphae</taxon>
        <taxon>Entelegynae</taxon>
        <taxon>Araneoidea</taxon>
        <taxon>Araneidae</taxon>
        <taxon>Argiope</taxon>
    </lineage>
</organism>
<reference evidence="4" key="2">
    <citation type="submission" date="2020-06" db="EMBL/GenBank/DDBJ databases">
        <authorList>
            <person name="Sheffer M."/>
        </authorList>
    </citation>
    <scope>NUCLEOTIDE SEQUENCE</scope>
</reference>
<evidence type="ECO:0000313" key="4">
    <source>
        <dbReference type="EMBL" id="KAF8783361.1"/>
    </source>
</evidence>
<name>A0A8T0F060_ARGBR</name>
<comment type="caution">
    <text evidence="4">The sequence shown here is derived from an EMBL/GenBank/DDBJ whole genome shotgun (WGS) entry which is preliminary data.</text>
</comment>
<feature type="repeat" description="WD" evidence="3">
    <location>
        <begin position="112"/>
        <end position="144"/>
    </location>
</feature>
<evidence type="ECO:0000313" key="5">
    <source>
        <dbReference type="Proteomes" id="UP000807504"/>
    </source>
</evidence>
<evidence type="ECO:0000256" key="2">
    <source>
        <dbReference type="ARBA" id="ARBA00022574"/>
    </source>
</evidence>
<keyword evidence="2 3" id="KW-0853">WD repeat</keyword>
<evidence type="ECO:0000256" key="3">
    <source>
        <dbReference type="PROSITE-ProRule" id="PRU00221"/>
    </source>
</evidence>
<gene>
    <name evidence="4" type="ORF">HNY73_013529</name>
</gene>
<proteinExistence type="inferred from homology"/>
<dbReference type="SMART" id="SM00320">
    <property type="entry name" value="WD40"/>
    <property type="match status" value="4"/>
</dbReference>
<evidence type="ECO:0000256" key="1">
    <source>
        <dbReference type="ARBA" id="ARBA00009728"/>
    </source>
</evidence>
<keyword evidence="5" id="KW-1185">Reference proteome</keyword>
<dbReference type="Pfam" id="PF00400">
    <property type="entry name" value="WD40"/>
    <property type="match status" value="1"/>
</dbReference>
<dbReference type="SUPFAM" id="SSF50978">
    <property type="entry name" value="WD40 repeat-like"/>
    <property type="match status" value="1"/>
</dbReference>
<dbReference type="InterPro" id="IPR036322">
    <property type="entry name" value="WD40_repeat_dom_sf"/>
</dbReference>
<dbReference type="GO" id="GO:0006406">
    <property type="term" value="P:mRNA export from nucleus"/>
    <property type="evidence" value="ECO:0007669"/>
    <property type="project" value="TreeGrafter"/>
</dbReference>
<dbReference type="PROSITE" id="PS50082">
    <property type="entry name" value="WD_REPEATS_2"/>
    <property type="match status" value="1"/>
</dbReference>
<dbReference type="PANTHER" id="PTHR44411:SF1">
    <property type="entry name" value="THO COMPLEX SUBUNIT 6 HOMOLOG"/>
    <property type="match status" value="1"/>
</dbReference>
<protein>
    <submittedName>
        <fullName evidence="4">THO complex subunit 6 like protein</fullName>
    </submittedName>
</protein>
<dbReference type="AlphaFoldDB" id="A0A8T0F060"/>
<dbReference type="InterPro" id="IPR001680">
    <property type="entry name" value="WD40_rpt"/>
</dbReference>